<keyword evidence="5 8" id="KW-1133">Transmembrane helix</keyword>
<keyword evidence="6 8" id="KW-0472">Membrane</keyword>
<gene>
    <name evidence="9" type="ORF">METBISCDRAFT_23650</name>
</gene>
<evidence type="ECO:0000256" key="8">
    <source>
        <dbReference type="SAM" id="Phobius"/>
    </source>
</evidence>
<evidence type="ECO:0000256" key="4">
    <source>
        <dbReference type="ARBA" id="ARBA00022824"/>
    </source>
</evidence>
<organism evidence="9 10">
    <name type="scientific">Metschnikowia bicuspidata</name>
    <dbReference type="NCBI Taxonomy" id="27322"/>
    <lineage>
        <taxon>Eukaryota</taxon>
        <taxon>Fungi</taxon>
        <taxon>Dikarya</taxon>
        <taxon>Ascomycota</taxon>
        <taxon>Saccharomycotina</taxon>
        <taxon>Pichiomycetes</taxon>
        <taxon>Metschnikowiaceae</taxon>
        <taxon>Metschnikowia</taxon>
    </lineage>
</organism>
<protein>
    <submittedName>
        <fullName evidence="9">DUF788-domain-containing protein</fullName>
    </submittedName>
</protein>
<dbReference type="InterPro" id="IPR008506">
    <property type="entry name" value="SND2/TMEM208"/>
</dbReference>
<dbReference type="GO" id="GO:0006624">
    <property type="term" value="P:vacuolar protein processing"/>
    <property type="evidence" value="ECO:0007669"/>
    <property type="project" value="TreeGrafter"/>
</dbReference>
<feature type="transmembrane region" description="Helical" evidence="8">
    <location>
        <begin position="20"/>
        <end position="38"/>
    </location>
</feature>
<comment type="similarity">
    <text evidence="2">Belongs to the TMEM208 family.</text>
</comment>
<keyword evidence="10" id="KW-1185">Reference proteome</keyword>
<accession>A0A4V1J2X3</accession>
<feature type="transmembrane region" description="Helical" evidence="8">
    <location>
        <begin position="90"/>
        <end position="111"/>
    </location>
</feature>
<dbReference type="GO" id="GO:0005773">
    <property type="term" value="C:vacuole"/>
    <property type="evidence" value="ECO:0007669"/>
    <property type="project" value="GOC"/>
</dbReference>
<dbReference type="Proteomes" id="UP000268321">
    <property type="component" value="Unassembled WGS sequence"/>
</dbReference>
<feature type="compositionally biased region" description="Basic residues" evidence="7">
    <location>
        <begin position="166"/>
        <end position="176"/>
    </location>
</feature>
<evidence type="ECO:0000313" key="10">
    <source>
        <dbReference type="Proteomes" id="UP000268321"/>
    </source>
</evidence>
<evidence type="ECO:0000256" key="5">
    <source>
        <dbReference type="ARBA" id="ARBA00022989"/>
    </source>
</evidence>
<proteinExistence type="inferred from homology"/>
<dbReference type="GO" id="GO:0005789">
    <property type="term" value="C:endoplasmic reticulum membrane"/>
    <property type="evidence" value="ECO:0007669"/>
    <property type="project" value="UniProtKB-SubCell"/>
</dbReference>
<dbReference type="AlphaFoldDB" id="A0A4V1J2X3"/>
<dbReference type="Pfam" id="PF05620">
    <property type="entry name" value="TMEM208_SND2"/>
    <property type="match status" value="1"/>
</dbReference>
<dbReference type="PANTHER" id="PTHR13505:SF7">
    <property type="entry name" value="TRANSMEMBRANE PROTEIN 208"/>
    <property type="match status" value="1"/>
</dbReference>
<name>A0A4V1J2X3_9ASCO</name>
<dbReference type="PANTHER" id="PTHR13505">
    <property type="entry name" value="TRANSMEMBRANE PROTEIN 208"/>
    <property type="match status" value="1"/>
</dbReference>
<evidence type="ECO:0000256" key="2">
    <source>
        <dbReference type="ARBA" id="ARBA00009950"/>
    </source>
</evidence>
<keyword evidence="3 8" id="KW-0812">Transmembrane</keyword>
<dbReference type="OrthoDB" id="10012212at2759"/>
<keyword evidence="4" id="KW-0256">Endoplasmic reticulum</keyword>
<comment type="subcellular location">
    <subcellularLocation>
        <location evidence="1">Endoplasmic reticulum membrane</location>
        <topology evidence="1">Multi-pass membrane protein</topology>
    </subcellularLocation>
</comment>
<feature type="transmembrane region" description="Helical" evidence="8">
    <location>
        <begin position="117"/>
        <end position="139"/>
    </location>
</feature>
<sequence>MASLSSKKTAQANVKTLKELHLFSLLVNSIALFCILVFKRPTSLRAYLLLSIPAFGCQYVLEGSSRPKYSTESGRTTLVRSGNDIKGAGLFEYMFDTIYITWLCDILMAVFGSTKVWWLYTVVPVFFVYKVCSIARSFFGKQNADAPVAEAEPTKSKRQAKTEKKQKQKTQHVRMR</sequence>
<evidence type="ECO:0000313" key="9">
    <source>
        <dbReference type="EMBL" id="RKP30059.1"/>
    </source>
</evidence>
<reference evidence="10" key="1">
    <citation type="journal article" date="2018" name="Nat. Microbiol.">
        <title>Leveraging single-cell genomics to expand the fungal tree of life.</title>
        <authorList>
            <person name="Ahrendt S.R."/>
            <person name="Quandt C.A."/>
            <person name="Ciobanu D."/>
            <person name="Clum A."/>
            <person name="Salamov A."/>
            <person name="Andreopoulos B."/>
            <person name="Cheng J.F."/>
            <person name="Woyke T."/>
            <person name="Pelin A."/>
            <person name="Henrissat B."/>
            <person name="Reynolds N.K."/>
            <person name="Benny G.L."/>
            <person name="Smith M.E."/>
            <person name="James T.Y."/>
            <person name="Grigoriev I.V."/>
        </authorList>
    </citation>
    <scope>NUCLEOTIDE SEQUENCE [LARGE SCALE GENOMIC DNA]</scope>
    <source>
        <strain evidence="10">Baker2002</strain>
    </source>
</reference>
<evidence type="ECO:0000256" key="7">
    <source>
        <dbReference type="SAM" id="MobiDB-lite"/>
    </source>
</evidence>
<evidence type="ECO:0000256" key="3">
    <source>
        <dbReference type="ARBA" id="ARBA00022692"/>
    </source>
</evidence>
<feature type="compositionally biased region" description="Basic and acidic residues" evidence="7">
    <location>
        <begin position="152"/>
        <end position="165"/>
    </location>
</feature>
<feature type="region of interest" description="Disordered" evidence="7">
    <location>
        <begin position="144"/>
        <end position="176"/>
    </location>
</feature>
<evidence type="ECO:0000256" key="1">
    <source>
        <dbReference type="ARBA" id="ARBA00004477"/>
    </source>
</evidence>
<dbReference type="EMBL" id="ML004467">
    <property type="protein sequence ID" value="RKP30059.1"/>
    <property type="molecule type" value="Genomic_DNA"/>
</dbReference>
<evidence type="ECO:0000256" key="6">
    <source>
        <dbReference type="ARBA" id="ARBA00023136"/>
    </source>
</evidence>